<evidence type="ECO:0000256" key="3">
    <source>
        <dbReference type="ARBA" id="ARBA00022801"/>
    </source>
</evidence>
<evidence type="ECO:0000313" key="6">
    <source>
        <dbReference type="EMBL" id="ACS79221.1"/>
    </source>
</evidence>
<organism evidence="6 7">
    <name type="scientific">Maridesulfovibrio salexigens (strain ATCC 14822 / DSM 2638 / NCIMB 8403 / VKM B-1763)</name>
    <name type="common">Desulfovibrio salexigens</name>
    <dbReference type="NCBI Taxonomy" id="526222"/>
    <lineage>
        <taxon>Bacteria</taxon>
        <taxon>Pseudomonadati</taxon>
        <taxon>Thermodesulfobacteriota</taxon>
        <taxon>Desulfovibrionia</taxon>
        <taxon>Desulfovibrionales</taxon>
        <taxon>Desulfovibrionaceae</taxon>
        <taxon>Maridesulfovibrio</taxon>
    </lineage>
</organism>
<dbReference type="CDD" id="cd01421">
    <property type="entry name" value="IMPCH"/>
    <property type="match status" value="1"/>
</dbReference>
<dbReference type="InterPro" id="IPR002695">
    <property type="entry name" value="PurH-like"/>
</dbReference>
<dbReference type="FunFam" id="3.40.50.1380:FF:000001">
    <property type="entry name" value="Bifunctional purine biosynthesis protein PurH"/>
    <property type="match status" value="1"/>
</dbReference>
<dbReference type="InterPro" id="IPR036914">
    <property type="entry name" value="MGS-like_dom_sf"/>
</dbReference>
<evidence type="ECO:0000313" key="7">
    <source>
        <dbReference type="Proteomes" id="UP000002601"/>
    </source>
</evidence>
<protein>
    <submittedName>
        <fullName evidence="6">IMP cyclohydrolase</fullName>
        <ecNumber evidence="6">3.5.4.10</ecNumber>
    </submittedName>
</protein>
<dbReference type="PANTHER" id="PTHR11692">
    <property type="entry name" value="BIFUNCTIONAL PURINE BIOSYNTHESIS PROTEIN PURH"/>
    <property type="match status" value="1"/>
</dbReference>
<keyword evidence="7" id="KW-1185">Reference proteome</keyword>
<gene>
    <name evidence="6" type="ordered locus">Desal_1158</name>
</gene>
<name>C6C158_MARSD</name>
<dbReference type="SUPFAM" id="SSF52335">
    <property type="entry name" value="Methylglyoxal synthase-like"/>
    <property type="match status" value="1"/>
</dbReference>
<sequence>MDMLPVKRGVLSVTDKSGLAEFAAELAGFGVELISTGGTRKMLLDAGLEVKSVSDVTGFPEIMGGRVKTLHPSVHGGILADKDNPEHLSTLDEHGIETIDMVCVNLYNFAKAVSEGQDLKNAVEQIDIGGPTMLRASAKNFHSVLVVPSPVHYPRILEDMKKNDGKVSLALRKDLAAETFALVSEYDSMIAKYLADHDA</sequence>
<dbReference type="EC" id="3.5.4.10" evidence="6"/>
<dbReference type="Pfam" id="PF02142">
    <property type="entry name" value="MGS"/>
    <property type="match status" value="1"/>
</dbReference>
<proteinExistence type="predicted"/>
<dbReference type="SMART" id="SM00851">
    <property type="entry name" value="MGS"/>
    <property type="match status" value="1"/>
</dbReference>
<dbReference type="GO" id="GO:0005829">
    <property type="term" value="C:cytosol"/>
    <property type="evidence" value="ECO:0007669"/>
    <property type="project" value="TreeGrafter"/>
</dbReference>
<dbReference type="InterPro" id="IPR011607">
    <property type="entry name" value="MGS-like_dom"/>
</dbReference>
<feature type="domain" description="MGS-like" evidence="5">
    <location>
        <begin position="1"/>
        <end position="148"/>
    </location>
</feature>
<dbReference type="RefSeq" id="WP_015851040.1">
    <property type="nucleotide sequence ID" value="NC_012881.1"/>
</dbReference>
<dbReference type="EMBL" id="CP001649">
    <property type="protein sequence ID" value="ACS79221.1"/>
    <property type="molecule type" value="Genomic_DNA"/>
</dbReference>
<dbReference type="Gene3D" id="3.40.50.1380">
    <property type="entry name" value="Methylglyoxal synthase-like domain"/>
    <property type="match status" value="1"/>
</dbReference>
<dbReference type="OrthoDB" id="9802065at2"/>
<evidence type="ECO:0000256" key="2">
    <source>
        <dbReference type="ARBA" id="ARBA00022755"/>
    </source>
</evidence>
<dbReference type="HOGENOM" id="CLU_016316_2_1_7"/>
<accession>C6C158</accession>
<dbReference type="KEGG" id="dsa:Desal_1158"/>
<keyword evidence="4" id="KW-0511">Multifunctional enzyme</keyword>
<dbReference type="Proteomes" id="UP000002601">
    <property type="component" value="Chromosome"/>
</dbReference>
<reference evidence="6 7" key="1">
    <citation type="submission" date="2009-06" db="EMBL/GenBank/DDBJ databases">
        <title>Complete sequence of Desulfovibrio salexigens DSM 2638.</title>
        <authorList>
            <consortium name="US DOE Joint Genome Institute"/>
            <person name="Lucas S."/>
            <person name="Copeland A."/>
            <person name="Lapidus A."/>
            <person name="Glavina del Rio T."/>
            <person name="Tice H."/>
            <person name="Bruce D."/>
            <person name="Goodwin L."/>
            <person name="Pitluck S."/>
            <person name="Munk A.C."/>
            <person name="Brettin T."/>
            <person name="Detter J.C."/>
            <person name="Han C."/>
            <person name="Tapia R."/>
            <person name="Larimer F."/>
            <person name="Land M."/>
            <person name="Hauser L."/>
            <person name="Kyrpides N."/>
            <person name="Anderson I."/>
            <person name="Wall J.D."/>
            <person name="Arkin A.P."/>
            <person name="Dehal P."/>
            <person name="Chivian D."/>
            <person name="Giles B."/>
            <person name="Hazen T.C."/>
        </authorList>
    </citation>
    <scope>NUCLEOTIDE SEQUENCE [LARGE SCALE GENOMIC DNA]</scope>
    <source>
        <strain evidence="7">ATCC 14822 / DSM 2638 / NCIMB 8403 / VKM B-1763</strain>
    </source>
</reference>
<dbReference type="Pfam" id="PF01808">
    <property type="entry name" value="AICARFT_IMPCHas"/>
    <property type="match status" value="1"/>
</dbReference>
<keyword evidence="3 6" id="KW-0378">Hydrolase</keyword>
<dbReference type="AlphaFoldDB" id="C6C158"/>
<evidence type="ECO:0000256" key="4">
    <source>
        <dbReference type="ARBA" id="ARBA00023268"/>
    </source>
</evidence>
<dbReference type="GO" id="GO:0006189">
    <property type="term" value="P:'de novo' IMP biosynthetic process"/>
    <property type="evidence" value="ECO:0007669"/>
    <property type="project" value="TreeGrafter"/>
</dbReference>
<keyword evidence="1" id="KW-0808">Transferase</keyword>
<keyword evidence="2" id="KW-0658">Purine biosynthesis</keyword>
<dbReference type="PANTHER" id="PTHR11692:SF0">
    <property type="entry name" value="BIFUNCTIONAL PURINE BIOSYNTHESIS PROTEIN ATIC"/>
    <property type="match status" value="1"/>
</dbReference>
<dbReference type="GO" id="GO:0003937">
    <property type="term" value="F:IMP cyclohydrolase activity"/>
    <property type="evidence" value="ECO:0007669"/>
    <property type="project" value="UniProtKB-EC"/>
</dbReference>
<evidence type="ECO:0000259" key="5">
    <source>
        <dbReference type="PROSITE" id="PS51855"/>
    </source>
</evidence>
<dbReference type="STRING" id="526222.Desal_1158"/>
<dbReference type="eggNOG" id="COG0138">
    <property type="taxonomic scope" value="Bacteria"/>
</dbReference>
<dbReference type="PROSITE" id="PS51855">
    <property type="entry name" value="MGS"/>
    <property type="match status" value="1"/>
</dbReference>
<dbReference type="GO" id="GO:0004643">
    <property type="term" value="F:phosphoribosylaminoimidazolecarboxamide formyltransferase activity"/>
    <property type="evidence" value="ECO:0007669"/>
    <property type="project" value="InterPro"/>
</dbReference>
<evidence type="ECO:0000256" key="1">
    <source>
        <dbReference type="ARBA" id="ARBA00022679"/>
    </source>
</evidence>